<evidence type="ECO:0000256" key="1">
    <source>
        <dbReference type="SAM" id="MobiDB-lite"/>
    </source>
</evidence>
<evidence type="ECO:0000313" key="3">
    <source>
        <dbReference type="Proteomes" id="UP000198211"/>
    </source>
</evidence>
<proteinExistence type="predicted"/>
<feature type="region of interest" description="Disordered" evidence="1">
    <location>
        <begin position="206"/>
        <end position="226"/>
    </location>
</feature>
<dbReference type="STRING" id="4795.A0A225X3Z2"/>
<accession>A0A225X3Z2</accession>
<sequence length="552" mass="61920">MGAATSSGLVDSVVDGDIQALKSILQSHEVNPSDVSVVTKDSAWNLELEEAVHTVVGSELESGQHLQQLLIALELLLQAQPEAWSSTASSQEFNENNDDTSATSNSAGWSACHRACATGNLAFIAFVLQHHQTQFDIQIRDTFGLFPIDLVPPELLMSASEIDDNLREHHDVLKPGTARTRRCLALQHLRERKAYLQDQHVRRLLGDPKSECPSTANNQDEERTSSGHEFYVEFEPRRDHLSIDQVCNIGHVHERGALLRVNYRLPRAEPFLDGYFQLIWRELGDPRSEEPHYDSHVTRLRDDKARFLDLEAPLQPGQSTRVLDSQGNQAETKELPISRSLDDPGANSVIEGYFPIDVTHLPVDSVCHVVFIACDRHMMNRTIALSTEGLAVQLADIGDSDSDDYYSDSTSEDDYKENVIEEKQEVEVKQPGYTFFVGGEEFSHPNSVFAGQSFPDVESFENFLRDVRVKKQRRLQEKQEQHERPTQQSRHQSDAPELQQLPVEADPVEKVTKSEGANTPATRQEDEVRPAENPSDNPERGSSNQDDEGTGK</sequence>
<dbReference type="Proteomes" id="UP000198211">
    <property type="component" value="Unassembled WGS sequence"/>
</dbReference>
<dbReference type="OrthoDB" id="59719at2759"/>
<name>A0A225X3Z2_9STRA</name>
<dbReference type="EMBL" id="NBNE01000035">
    <property type="protein sequence ID" value="OWZ23958.1"/>
    <property type="molecule type" value="Genomic_DNA"/>
</dbReference>
<gene>
    <name evidence="2" type="ORF">PHMEG_0001091</name>
</gene>
<comment type="caution">
    <text evidence="2">The sequence shown here is derived from an EMBL/GenBank/DDBJ whole genome shotgun (WGS) entry which is preliminary data.</text>
</comment>
<protein>
    <submittedName>
        <fullName evidence="2">Uncharacterized protein</fullName>
    </submittedName>
</protein>
<feature type="compositionally biased region" description="Basic and acidic residues" evidence="1">
    <location>
        <begin position="472"/>
        <end position="485"/>
    </location>
</feature>
<dbReference type="AlphaFoldDB" id="A0A225X3Z2"/>
<feature type="compositionally biased region" description="Polar residues" evidence="1">
    <location>
        <begin position="534"/>
        <end position="544"/>
    </location>
</feature>
<organism evidence="2 3">
    <name type="scientific">Phytophthora megakarya</name>
    <dbReference type="NCBI Taxonomy" id="4795"/>
    <lineage>
        <taxon>Eukaryota</taxon>
        <taxon>Sar</taxon>
        <taxon>Stramenopiles</taxon>
        <taxon>Oomycota</taxon>
        <taxon>Peronosporomycetes</taxon>
        <taxon>Peronosporales</taxon>
        <taxon>Peronosporaceae</taxon>
        <taxon>Phytophthora</taxon>
    </lineage>
</organism>
<reference evidence="3" key="1">
    <citation type="submission" date="2017-03" db="EMBL/GenBank/DDBJ databases">
        <title>Phytopthora megakarya and P. palmivora, two closely related causual agents of cacao black pod achieved similar genome size and gene model numbers by different mechanisms.</title>
        <authorList>
            <person name="Ali S."/>
            <person name="Shao J."/>
            <person name="Larry D.J."/>
            <person name="Kronmiller B."/>
            <person name="Shen D."/>
            <person name="Strem M.D."/>
            <person name="Melnick R.L."/>
            <person name="Guiltinan M.J."/>
            <person name="Tyler B.M."/>
            <person name="Meinhardt L.W."/>
            <person name="Bailey B.A."/>
        </authorList>
    </citation>
    <scope>NUCLEOTIDE SEQUENCE [LARGE SCALE GENOMIC DNA]</scope>
    <source>
        <strain evidence="3">zdho120</strain>
    </source>
</reference>
<keyword evidence="3" id="KW-1185">Reference proteome</keyword>
<evidence type="ECO:0000313" key="2">
    <source>
        <dbReference type="EMBL" id="OWZ23958.1"/>
    </source>
</evidence>
<feature type="region of interest" description="Disordered" evidence="1">
    <location>
        <begin position="472"/>
        <end position="552"/>
    </location>
</feature>